<evidence type="ECO:0000313" key="2">
    <source>
        <dbReference type="Proteomes" id="UP001241169"/>
    </source>
</evidence>
<organism evidence="1 2">
    <name type="scientific">Colletotrichum paranaense</name>
    <dbReference type="NCBI Taxonomy" id="1914294"/>
    <lineage>
        <taxon>Eukaryota</taxon>
        <taxon>Fungi</taxon>
        <taxon>Dikarya</taxon>
        <taxon>Ascomycota</taxon>
        <taxon>Pezizomycotina</taxon>
        <taxon>Sordariomycetes</taxon>
        <taxon>Hypocreomycetidae</taxon>
        <taxon>Glomerellales</taxon>
        <taxon>Glomerellaceae</taxon>
        <taxon>Colletotrichum</taxon>
        <taxon>Colletotrichum acutatum species complex</taxon>
    </lineage>
</organism>
<comment type="caution">
    <text evidence="1">The sequence shown here is derived from an EMBL/GenBank/DDBJ whole genome shotgun (WGS) entry which is preliminary data.</text>
</comment>
<dbReference type="Proteomes" id="UP001241169">
    <property type="component" value="Unassembled WGS sequence"/>
</dbReference>
<name>A0ABQ9SR99_9PEZI</name>
<accession>A0ABQ9SR99</accession>
<evidence type="ECO:0000313" key="1">
    <source>
        <dbReference type="EMBL" id="KAK1542039.1"/>
    </source>
</evidence>
<dbReference type="EMBL" id="MOPA01000004">
    <property type="protein sequence ID" value="KAK1542039.1"/>
    <property type="molecule type" value="Genomic_DNA"/>
</dbReference>
<gene>
    <name evidence="1" type="ORF">CPAR01_05426</name>
</gene>
<dbReference type="GeneID" id="85373604"/>
<dbReference type="RefSeq" id="XP_060351171.1">
    <property type="nucleotide sequence ID" value="XM_060489705.1"/>
</dbReference>
<keyword evidence="2" id="KW-1185">Reference proteome</keyword>
<protein>
    <submittedName>
        <fullName evidence="1">Uncharacterized protein</fullName>
    </submittedName>
</protein>
<proteinExistence type="predicted"/>
<sequence>MPGEAPTNIMHICCTSRIPNSSSSLTGRAAWIHKQEATANPEGSSPDKSASYLTVNGARRITGHRIHSHGAQGTPAKSPSSYVCFSTGYAADFALADGIPSQTDGCGIRHHAHWLSHESHENTGCFFFNAMRYLILTHKATARPTLLE</sequence>
<reference evidence="1 2" key="1">
    <citation type="submission" date="2016-10" db="EMBL/GenBank/DDBJ databases">
        <title>The genome sequence of Colletotrichum fioriniae PJ7.</title>
        <authorList>
            <person name="Baroncelli R."/>
        </authorList>
    </citation>
    <scope>NUCLEOTIDE SEQUENCE [LARGE SCALE GENOMIC DNA]</scope>
    <source>
        <strain evidence="1 2">IMI 384185</strain>
    </source>
</reference>